<dbReference type="EMBL" id="KN837117">
    <property type="protein sequence ID" value="KIJ44517.1"/>
    <property type="molecule type" value="Genomic_DNA"/>
</dbReference>
<organism evidence="1 2">
    <name type="scientific">Sphaerobolus stellatus (strain SS14)</name>
    <dbReference type="NCBI Taxonomy" id="990650"/>
    <lineage>
        <taxon>Eukaryota</taxon>
        <taxon>Fungi</taxon>
        <taxon>Dikarya</taxon>
        <taxon>Basidiomycota</taxon>
        <taxon>Agaricomycotina</taxon>
        <taxon>Agaricomycetes</taxon>
        <taxon>Phallomycetidae</taxon>
        <taxon>Geastrales</taxon>
        <taxon>Sphaerobolaceae</taxon>
        <taxon>Sphaerobolus</taxon>
    </lineage>
</organism>
<dbReference type="AlphaFoldDB" id="A0A0C9VQE2"/>
<protein>
    <submittedName>
        <fullName evidence="1">Uncharacterized protein</fullName>
    </submittedName>
</protein>
<evidence type="ECO:0000313" key="1">
    <source>
        <dbReference type="EMBL" id="KIJ44517.1"/>
    </source>
</evidence>
<feature type="non-terminal residue" evidence="1">
    <location>
        <position position="1"/>
    </location>
</feature>
<evidence type="ECO:0000313" key="2">
    <source>
        <dbReference type="Proteomes" id="UP000054279"/>
    </source>
</evidence>
<proteinExistence type="predicted"/>
<sequence length="53" mass="6072">LAYVEWFTPFAKPVMPLRMSEVSYSSRNGRLMGEVIEVSSIRRSCHMVPKLGK</sequence>
<accession>A0A0C9VQE2</accession>
<dbReference type="Proteomes" id="UP000054279">
    <property type="component" value="Unassembled WGS sequence"/>
</dbReference>
<name>A0A0C9VQE2_SPHS4</name>
<keyword evidence="2" id="KW-1185">Reference proteome</keyword>
<dbReference type="OrthoDB" id="3232941at2759"/>
<gene>
    <name evidence="1" type="ORF">M422DRAFT_129646</name>
</gene>
<feature type="non-terminal residue" evidence="1">
    <location>
        <position position="53"/>
    </location>
</feature>
<dbReference type="HOGENOM" id="CLU_155374_1_1_1"/>
<reference evidence="1 2" key="1">
    <citation type="submission" date="2014-06" db="EMBL/GenBank/DDBJ databases">
        <title>Evolutionary Origins and Diversification of the Mycorrhizal Mutualists.</title>
        <authorList>
            <consortium name="DOE Joint Genome Institute"/>
            <consortium name="Mycorrhizal Genomics Consortium"/>
            <person name="Kohler A."/>
            <person name="Kuo A."/>
            <person name="Nagy L.G."/>
            <person name="Floudas D."/>
            <person name="Copeland A."/>
            <person name="Barry K.W."/>
            <person name="Cichocki N."/>
            <person name="Veneault-Fourrey C."/>
            <person name="LaButti K."/>
            <person name="Lindquist E.A."/>
            <person name="Lipzen A."/>
            <person name="Lundell T."/>
            <person name="Morin E."/>
            <person name="Murat C."/>
            <person name="Riley R."/>
            <person name="Ohm R."/>
            <person name="Sun H."/>
            <person name="Tunlid A."/>
            <person name="Henrissat B."/>
            <person name="Grigoriev I.V."/>
            <person name="Hibbett D.S."/>
            <person name="Martin F."/>
        </authorList>
    </citation>
    <scope>NUCLEOTIDE SEQUENCE [LARGE SCALE GENOMIC DNA]</scope>
    <source>
        <strain evidence="1 2">SS14</strain>
    </source>
</reference>